<protein>
    <submittedName>
        <fullName evidence="3">Membrane protein</fullName>
    </submittedName>
</protein>
<dbReference type="InterPro" id="IPR038750">
    <property type="entry name" value="YczE/YyaS-like"/>
</dbReference>
<evidence type="ECO:0000313" key="3">
    <source>
        <dbReference type="EMBL" id="KOG85921.1"/>
    </source>
</evidence>
<comment type="caution">
    <text evidence="3">The sequence shown here is derived from an EMBL/GenBank/DDBJ whole genome shotgun (WGS) entry which is preliminary data.</text>
</comment>
<evidence type="ECO:0000256" key="2">
    <source>
        <dbReference type="SAM" id="Phobius"/>
    </source>
</evidence>
<organism evidence="3 4">
    <name type="scientific">Streptomyces varsoviensis</name>
    <dbReference type="NCBI Taxonomy" id="67373"/>
    <lineage>
        <taxon>Bacteria</taxon>
        <taxon>Bacillati</taxon>
        <taxon>Actinomycetota</taxon>
        <taxon>Actinomycetes</taxon>
        <taxon>Kitasatosporales</taxon>
        <taxon>Streptomycetaceae</taxon>
        <taxon>Streptomyces</taxon>
    </lineage>
</organism>
<dbReference type="EMBL" id="LGUT01003118">
    <property type="protein sequence ID" value="KOG85921.1"/>
    <property type="molecule type" value="Genomic_DNA"/>
</dbReference>
<feature type="transmembrane region" description="Helical" evidence="2">
    <location>
        <begin position="12"/>
        <end position="34"/>
    </location>
</feature>
<proteinExistence type="predicted"/>
<feature type="region of interest" description="Disordered" evidence="1">
    <location>
        <begin position="197"/>
        <end position="216"/>
    </location>
</feature>
<keyword evidence="4" id="KW-1185">Reference proteome</keyword>
<gene>
    <name evidence="3" type="ORF">ADK38_33955</name>
</gene>
<keyword evidence="2" id="KW-0472">Membrane</keyword>
<reference evidence="3 4" key="1">
    <citation type="submission" date="2015-07" db="EMBL/GenBank/DDBJ databases">
        <authorList>
            <person name="Ju K.-S."/>
            <person name="Doroghazi J.R."/>
            <person name="Metcalf W.W."/>
        </authorList>
    </citation>
    <scope>NUCLEOTIDE SEQUENCE [LARGE SCALE GENOMIC DNA]</scope>
    <source>
        <strain evidence="3 4">NRRL B-3589</strain>
    </source>
</reference>
<dbReference type="RefSeq" id="WP_030885587.1">
    <property type="nucleotide sequence ID" value="NZ_JBIRHZ010000010.1"/>
</dbReference>
<name>A0ABR5IXP8_9ACTN</name>
<dbReference type="Pfam" id="PF19700">
    <property type="entry name" value="DUF6198"/>
    <property type="match status" value="1"/>
</dbReference>
<dbReference type="Proteomes" id="UP000037020">
    <property type="component" value="Unassembled WGS sequence"/>
</dbReference>
<dbReference type="PANTHER" id="PTHR40078:SF1">
    <property type="entry name" value="INTEGRAL MEMBRANE PROTEIN"/>
    <property type="match status" value="1"/>
</dbReference>
<keyword evidence="2" id="KW-0812">Transmembrane</keyword>
<accession>A0ABR5IXP8</accession>
<feature type="transmembrane region" description="Helical" evidence="2">
    <location>
        <begin position="104"/>
        <end position="126"/>
    </location>
</feature>
<dbReference type="PANTHER" id="PTHR40078">
    <property type="entry name" value="INTEGRAL MEMBRANE PROTEIN-RELATED"/>
    <property type="match status" value="1"/>
</dbReference>
<evidence type="ECO:0000313" key="4">
    <source>
        <dbReference type="Proteomes" id="UP000037020"/>
    </source>
</evidence>
<feature type="transmembrane region" description="Helical" evidence="2">
    <location>
        <begin position="77"/>
        <end position="98"/>
    </location>
</feature>
<evidence type="ECO:0000256" key="1">
    <source>
        <dbReference type="SAM" id="MobiDB-lite"/>
    </source>
</evidence>
<feature type="transmembrane region" description="Helical" evidence="2">
    <location>
        <begin position="46"/>
        <end position="70"/>
    </location>
</feature>
<keyword evidence="2" id="KW-1133">Transmembrane helix</keyword>
<sequence length="216" mass="21682">MARLDDRPGQRSLRVAVGLALYGLSQAVLVQAHLGTDPWTVFGQGVARATGLTLGETTVAISLALLVLWIPLRQRPGLGTAANALVVGPFVDLGIAWFPTPGSLAGRVAYVAVAVTGVAVATGLYVGAGWGPGPRDGLMTGLVRRGIPLIAARAGIEVTVLTVGWLLGGTVGIATVAFAAGIGPLVGYTLPKLTLPASGNGDDGPRGAQPAPDTPG</sequence>